<dbReference type="Proteomes" id="UP001228049">
    <property type="component" value="Unassembled WGS sequence"/>
</dbReference>
<reference evidence="1" key="1">
    <citation type="submission" date="2023-04" db="EMBL/GenBank/DDBJ databases">
        <title>Chromosome-level genome of Chaenocephalus aceratus.</title>
        <authorList>
            <person name="Park H."/>
        </authorList>
    </citation>
    <scope>NUCLEOTIDE SEQUENCE</scope>
    <source>
        <strain evidence="1">DE</strain>
        <tissue evidence="1">Muscle</tissue>
    </source>
</reference>
<sequence>MEMERGGIRGHDLKQLSGCVGSPQIRKKNLEYIVQLTGTLWPLLLHNSRAASWSAMRRLGGPSLDQNRK</sequence>
<proteinExistence type="predicted"/>
<gene>
    <name evidence="1" type="ORF">KUDE01_019502</name>
</gene>
<accession>A0AAD9C369</accession>
<name>A0AAD9C369_DISEL</name>
<protein>
    <submittedName>
        <fullName evidence="1">tRNA pseudouridine synthase Pus10</fullName>
    </submittedName>
</protein>
<keyword evidence="2" id="KW-1185">Reference proteome</keyword>
<dbReference type="EMBL" id="JASDAP010000011">
    <property type="protein sequence ID" value="KAK1894041.1"/>
    <property type="molecule type" value="Genomic_DNA"/>
</dbReference>
<dbReference type="AlphaFoldDB" id="A0AAD9C369"/>
<evidence type="ECO:0000313" key="1">
    <source>
        <dbReference type="EMBL" id="KAK1894041.1"/>
    </source>
</evidence>
<evidence type="ECO:0000313" key="2">
    <source>
        <dbReference type="Proteomes" id="UP001228049"/>
    </source>
</evidence>
<organism evidence="1 2">
    <name type="scientific">Dissostichus eleginoides</name>
    <name type="common">Patagonian toothfish</name>
    <name type="synonym">Dissostichus amissus</name>
    <dbReference type="NCBI Taxonomy" id="100907"/>
    <lineage>
        <taxon>Eukaryota</taxon>
        <taxon>Metazoa</taxon>
        <taxon>Chordata</taxon>
        <taxon>Craniata</taxon>
        <taxon>Vertebrata</taxon>
        <taxon>Euteleostomi</taxon>
        <taxon>Actinopterygii</taxon>
        <taxon>Neopterygii</taxon>
        <taxon>Teleostei</taxon>
        <taxon>Neoteleostei</taxon>
        <taxon>Acanthomorphata</taxon>
        <taxon>Eupercaria</taxon>
        <taxon>Perciformes</taxon>
        <taxon>Notothenioidei</taxon>
        <taxon>Nototheniidae</taxon>
        <taxon>Dissostichus</taxon>
    </lineage>
</organism>
<comment type="caution">
    <text evidence="1">The sequence shown here is derived from an EMBL/GenBank/DDBJ whole genome shotgun (WGS) entry which is preliminary data.</text>
</comment>